<dbReference type="PROSITE" id="PS50801">
    <property type="entry name" value="STAS"/>
    <property type="match status" value="1"/>
</dbReference>
<dbReference type="PANTHER" id="PTHR11814">
    <property type="entry name" value="SULFATE TRANSPORTER"/>
    <property type="match status" value="1"/>
</dbReference>
<evidence type="ECO:0000313" key="8">
    <source>
        <dbReference type="Proteomes" id="UP000248021"/>
    </source>
</evidence>
<dbReference type="Gene3D" id="3.30.750.24">
    <property type="entry name" value="STAS domain"/>
    <property type="match status" value="1"/>
</dbReference>
<comment type="subcellular location">
    <subcellularLocation>
        <location evidence="1">Membrane</location>
        <topology evidence="1">Multi-pass membrane protein</topology>
    </subcellularLocation>
</comment>
<feature type="transmembrane region" description="Helical" evidence="5">
    <location>
        <begin position="28"/>
        <end position="45"/>
    </location>
</feature>
<dbReference type="AlphaFoldDB" id="A0A2V3UHQ2"/>
<evidence type="ECO:0000256" key="3">
    <source>
        <dbReference type="ARBA" id="ARBA00022989"/>
    </source>
</evidence>
<feature type="transmembrane region" description="Helical" evidence="5">
    <location>
        <begin position="104"/>
        <end position="124"/>
    </location>
</feature>
<feature type="domain" description="STAS" evidence="6">
    <location>
        <begin position="469"/>
        <end position="574"/>
    </location>
</feature>
<gene>
    <name evidence="7" type="ORF">C7450_101455</name>
</gene>
<reference evidence="7 8" key="1">
    <citation type="submission" date="2018-05" db="EMBL/GenBank/DDBJ databases">
        <title>Genomic Encyclopedia of Type Strains, Phase IV (KMG-IV): sequencing the most valuable type-strain genomes for metagenomic binning, comparative biology and taxonomic classification.</title>
        <authorList>
            <person name="Goeker M."/>
        </authorList>
    </citation>
    <scope>NUCLEOTIDE SEQUENCE [LARGE SCALE GENOMIC DNA]</scope>
    <source>
        <strain evidence="7 8">DSM 6462</strain>
    </source>
</reference>
<dbReference type="GO" id="GO:0055085">
    <property type="term" value="P:transmembrane transport"/>
    <property type="evidence" value="ECO:0007669"/>
    <property type="project" value="InterPro"/>
</dbReference>
<accession>A0A2V3UHQ2</accession>
<dbReference type="InterPro" id="IPR011547">
    <property type="entry name" value="SLC26A/SulP_dom"/>
</dbReference>
<proteinExistence type="predicted"/>
<feature type="transmembrane region" description="Helical" evidence="5">
    <location>
        <begin position="405"/>
        <end position="432"/>
    </location>
</feature>
<dbReference type="Pfam" id="PF00916">
    <property type="entry name" value="Sulfate_transp"/>
    <property type="match status" value="1"/>
</dbReference>
<dbReference type="GO" id="GO:0016020">
    <property type="term" value="C:membrane"/>
    <property type="evidence" value="ECO:0007669"/>
    <property type="project" value="UniProtKB-SubCell"/>
</dbReference>
<dbReference type="EMBL" id="QJJK01000001">
    <property type="protein sequence ID" value="PXW64696.1"/>
    <property type="molecule type" value="Genomic_DNA"/>
</dbReference>
<evidence type="ECO:0000256" key="2">
    <source>
        <dbReference type="ARBA" id="ARBA00022692"/>
    </source>
</evidence>
<feature type="transmembrane region" description="Helical" evidence="5">
    <location>
        <begin position="275"/>
        <end position="294"/>
    </location>
</feature>
<feature type="transmembrane region" description="Helical" evidence="5">
    <location>
        <begin position="136"/>
        <end position="155"/>
    </location>
</feature>
<keyword evidence="8" id="KW-1185">Reference proteome</keyword>
<keyword evidence="4 5" id="KW-0472">Membrane</keyword>
<dbReference type="CDD" id="cd07042">
    <property type="entry name" value="STAS_SulP_like_sulfate_transporter"/>
    <property type="match status" value="1"/>
</dbReference>
<dbReference type="InterPro" id="IPR001902">
    <property type="entry name" value="SLC26A/SulP_fam"/>
</dbReference>
<evidence type="ECO:0000256" key="5">
    <source>
        <dbReference type="SAM" id="Phobius"/>
    </source>
</evidence>
<evidence type="ECO:0000256" key="1">
    <source>
        <dbReference type="ARBA" id="ARBA00004141"/>
    </source>
</evidence>
<dbReference type="InterPro" id="IPR036513">
    <property type="entry name" value="STAS_dom_sf"/>
</dbReference>
<protein>
    <submittedName>
        <fullName evidence="7">High affinity sulfate transporter 1</fullName>
    </submittedName>
</protein>
<dbReference type="OrthoDB" id="9769739at2"/>
<comment type="caution">
    <text evidence="7">The sequence shown here is derived from an EMBL/GenBank/DDBJ whole genome shotgun (WGS) entry which is preliminary data.</text>
</comment>
<feature type="transmembrane region" description="Helical" evidence="5">
    <location>
        <begin position="200"/>
        <end position="218"/>
    </location>
</feature>
<feature type="transmembrane region" description="Helical" evidence="5">
    <location>
        <begin position="225"/>
        <end position="244"/>
    </location>
</feature>
<evidence type="ECO:0000259" key="6">
    <source>
        <dbReference type="PROSITE" id="PS50801"/>
    </source>
</evidence>
<keyword evidence="3 5" id="KW-1133">Transmembrane helix</keyword>
<sequence>MRRTEPGRWPVPFSGLRSATLSGAPREIAAGITLAALIIPLNIGYAQVAGLPPTAGLYAAIIPLVVFALLTSSRHLITSPDASLTALASAALIGLQLPDSTVRYDYMLAMALVAGGLFFMFWAFRLAFLANFLSRPVMAGFVSGLGLEVFVSQVFKILGAPHIDMTGTAAATARDALSLPFETTGFFLELATLARTIPHANLWSVVVGLAAFFMVRLLKRFAPAVPGSLVVLAILTVLVGAFGLDQKGVSVLGAIPSGLPQLTFPRVPLSAFFDVLPAALAVVAITLCEGLLLSRRYSRKYGYKADGNQVLFAFGAANVSAALSGAFLTAASPSRTAAMDTAGQQSQLPSLVAAVTITIVMLFFTDVLAYLPNAALAGIVANAVIGLVSVSEFRDLWRMRKTEFWIAAVCFLSVLVLGPMQAVLIAVLMSIIDVVGRASRPESWLLAAVSDGSHFEPVPPGEEDTAAPLLVYRFGTALYFANANTFLEDVEAILESRTAPLVWFVLDAEAISELDTTGAETLHQVAKMLDSKGVTLIITRASPALVAQFGQLGLHELVAEAPMFPTNRQAMDAFRNAKTSRHGRGEPA</sequence>
<dbReference type="RefSeq" id="WP_110372741.1">
    <property type="nucleotide sequence ID" value="NZ_JAHBRY010000001.1"/>
</dbReference>
<evidence type="ECO:0000313" key="7">
    <source>
        <dbReference type="EMBL" id="PXW64696.1"/>
    </source>
</evidence>
<feature type="transmembrane region" description="Helical" evidence="5">
    <location>
        <begin position="51"/>
        <end position="70"/>
    </location>
</feature>
<name>A0A2V3UHQ2_9HYPH</name>
<dbReference type="InterPro" id="IPR002645">
    <property type="entry name" value="STAS_dom"/>
</dbReference>
<dbReference type="Pfam" id="PF01740">
    <property type="entry name" value="STAS"/>
    <property type="match status" value="1"/>
</dbReference>
<dbReference type="Proteomes" id="UP000248021">
    <property type="component" value="Unassembled WGS sequence"/>
</dbReference>
<organism evidence="7 8">
    <name type="scientific">Chelatococcus asaccharovorans</name>
    <dbReference type="NCBI Taxonomy" id="28210"/>
    <lineage>
        <taxon>Bacteria</taxon>
        <taxon>Pseudomonadati</taxon>
        <taxon>Pseudomonadota</taxon>
        <taxon>Alphaproteobacteria</taxon>
        <taxon>Hyphomicrobiales</taxon>
        <taxon>Chelatococcaceae</taxon>
        <taxon>Chelatococcus</taxon>
    </lineage>
</organism>
<keyword evidence="2 5" id="KW-0812">Transmembrane</keyword>
<evidence type="ECO:0000256" key="4">
    <source>
        <dbReference type="ARBA" id="ARBA00023136"/>
    </source>
</evidence>
<dbReference type="SUPFAM" id="SSF52091">
    <property type="entry name" value="SpoIIaa-like"/>
    <property type="match status" value="1"/>
</dbReference>
<feature type="transmembrane region" description="Helical" evidence="5">
    <location>
        <begin position="374"/>
        <end position="393"/>
    </location>
</feature>